<evidence type="ECO:0000313" key="5">
    <source>
        <dbReference type="EMBL" id="VFJ96885.1"/>
    </source>
</evidence>
<dbReference type="GO" id="GO:0016787">
    <property type="term" value="F:hydrolase activity"/>
    <property type="evidence" value="ECO:0007669"/>
    <property type="project" value="UniProtKB-KW"/>
</dbReference>
<keyword evidence="2 3" id="KW-0378">Hydrolase</keyword>
<dbReference type="PRINTS" id="PR00502">
    <property type="entry name" value="NUDIXFAMILY"/>
</dbReference>
<dbReference type="EMBL" id="CAADFF010000091">
    <property type="protein sequence ID" value="VFJ96885.1"/>
    <property type="molecule type" value="Genomic_DNA"/>
</dbReference>
<dbReference type="EMBL" id="CAADFH010000111">
    <property type="protein sequence ID" value="VFK00053.1"/>
    <property type="molecule type" value="Genomic_DNA"/>
</dbReference>
<dbReference type="InterPro" id="IPR000086">
    <property type="entry name" value="NUDIX_hydrolase_dom"/>
</dbReference>
<dbReference type="PROSITE" id="PS51462">
    <property type="entry name" value="NUDIX"/>
    <property type="match status" value="1"/>
</dbReference>
<reference evidence="6" key="1">
    <citation type="submission" date="2019-02" db="EMBL/GenBank/DDBJ databases">
        <authorList>
            <person name="Gruber-Vodicka R. H."/>
            <person name="Seah K. B. B."/>
        </authorList>
    </citation>
    <scope>NUCLEOTIDE SEQUENCE</scope>
    <source>
        <strain evidence="6">BECK_M6</strain>
        <strain evidence="5">BECK_M7</strain>
    </source>
</reference>
<evidence type="ECO:0000259" key="4">
    <source>
        <dbReference type="PROSITE" id="PS51462"/>
    </source>
</evidence>
<accession>A0A450V5H6</accession>
<evidence type="ECO:0000256" key="1">
    <source>
        <dbReference type="ARBA" id="ARBA00001946"/>
    </source>
</evidence>
<sequence length="149" mass="16697">MSHTYPTQPIAAVGAVVFKDRSVLLIRRGQPPNQGLWAIPGGCVRLGETLKEAAEREIREETGIRIRARRPIYIFDTVDRDKEGKIRYHYVIVDLLADYLDGWPMAGDDALEARWVTSEELDSLPVSKATMDLLRGGGTTKDAFPSGWR</sequence>
<evidence type="ECO:0000256" key="2">
    <source>
        <dbReference type="ARBA" id="ARBA00022801"/>
    </source>
</evidence>
<dbReference type="InterPro" id="IPR020476">
    <property type="entry name" value="Nudix_hydrolase"/>
</dbReference>
<organism evidence="6">
    <name type="scientific">Candidatus Kentrum sp. LFY</name>
    <dbReference type="NCBI Taxonomy" id="2126342"/>
    <lineage>
        <taxon>Bacteria</taxon>
        <taxon>Pseudomonadati</taxon>
        <taxon>Pseudomonadota</taxon>
        <taxon>Gammaproteobacteria</taxon>
        <taxon>Candidatus Kentrum</taxon>
    </lineage>
</organism>
<protein>
    <submittedName>
        <fullName evidence="6">ADP-ribose pyrophosphatase YjhB, NUDIX family</fullName>
    </submittedName>
</protein>
<proteinExistence type="inferred from homology"/>
<dbReference type="SUPFAM" id="SSF55811">
    <property type="entry name" value="Nudix"/>
    <property type="match status" value="1"/>
</dbReference>
<comment type="cofactor">
    <cofactor evidence="1">
        <name>Mg(2+)</name>
        <dbReference type="ChEBI" id="CHEBI:18420"/>
    </cofactor>
</comment>
<evidence type="ECO:0000313" key="6">
    <source>
        <dbReference type="EMBL" id="VFK00053.1"/>
    </source>
</evidence>
<evidence type="ECO:0000256" key="3">
    <source>
        <dbReference type="RuleBase" id="RU003476"/>
    </source>
</evidence>
<dbReference type="Pfam" id="PF00293">
    <property type="entry name" value="NUDIX"/>
    <property type="match status" value="1"/>
</dbReference>
<feature type="domain" description="Nudix hydrolase" evidence="4">
    <location>
        <begin position="8"/>
        <end position="139"/>
    </location>
</feature>
<comment type="similarity">
    <text evidence="3">Belongs to the Nudix hydrolase family.</text>
</comment>
<dbReference type="PANTHER" id="PTHR43736:SF1">
    <property type="entry name" value="DIHYDRONEOPTERIN TRIPHOSPHATE DIPHOSPHATASE"/>
    <property type="match status" value="1"/>
</dbReference>
<dbReference type="AlphaFoldDB" id="A0A450V5H6"/>
<dbReference type="Gene3D" id="3.90.79.10">
    <property type="entry name" value="Nucleoside Triphosphate Pyrophosphohydrolase"/>
    <property type="match status" value="1"/>
</dbReference>
<name>A0A450V5H6_9GAMM</name>
<dbReference type="PROSITE" id="PS00893">
    <property type="entry name" value="NUDIX_BOX"/>
    <property type="match status" value="1"/>
</dbReference>
<dbReference type="PANTHER" id="PTHR43736">
    <property type="entry name" value="ADP-RIBOSE PYROPHOSPHATASE"/>
    <property type="match status" value="1"/>
</dbReference>
<dbReference type="InterPro" id="IPR020084">
    <property type="entry name" value="NUDIX_hydrolase_CS"/>
</dbReference>
<gene>
    <name evidence="6" type="ORF">BECKLFY1418A_GA0070994_11113</name>
    <name evidence="5" type="ORF">BECKLFY1418B_GA0070995_10912</name>
</gene>
<dbReference type="InterPro" id="IPR015797">
    <property type="entry name" value="NUDIX_hydrolase-like_dom_sf"/>
</dbReference>
<dbReference type="CDD" id="cd04673">
    <property type="entry name" value="NUDIX_ADPRase"/>
    <property type="match status" value="1"/>
</dbReference>